<evidence type="ECO:0000256" key="5">
    <source>
        <dbReference type="ARBA" id="ARBA00023242"/>
    </source>
</evidence>
<keyword evidence="4" id="KW-0833">Ubl conjugation pathway</keyword>
<name>A0AAV8C8V1_9POAL</name>
<evidence type="ECO:0000256" key="1">
    <source>
        <dbReference type="ARBA" id="ARBA00004123"/>
    </source>
</evidence>
<dbReference type="SUPFAM" id="SSF54695">
    <property type="entry name" value="POZ domain"/>
    <property type="match status" value="1"/>
</dbReference>
<dbReference type="InterPro" id="IPR056423">
    <property type="entry name" value="BACK_BPM_SPOP"/>
</dbReference>
<protein>
    <submittedName>
        <fullName evidence="7">BTB/POZ domain containing protein</fullName>
    </submittedName>
</protein>
<evidence type="ECO:0000313" key="7">
    <source>
        <dbReference type="EMBL" id="KAJ4752077.1"/>
    </source>
</evidence>
<keyword evidence="5" id="KW-0539">Nucleus</keyword>
<evidence type="ECO:0000259" key="6">
    <source>
        <dbReference type="PROSITE" id="PS50097"/>
    </source>
</evidence>
<evidence type="ECO:0000256" key="2">
    <source>
        <dbReference type="ARBA" id="ARBA00004906"/>
    </source>
</evidence>
<comment type="pathway">
    <text evidence="2">Protein modification; protein ubiquitination.</text>
</comment>
<evidence type="ECO:0000256" key="3">
    <source>
        <dbReference type="ARBA" id="ARBA00010846"/>
    </source>
</evidence>
<dbReference type="EMBL" id="JAMFTS010000005">
    <property type="protein sequence ID" value="KAJ4752077.1"/>
    <property type="molecule type" value="Genomic_DNA"/>
</dbReference>
<dbReference type="GO" id="GO:0005634">
    <property type="term" value="C:nucleus"/>
    <property type="evidence" value="ECO:0007669"/>
    <property type="project" value="UniProtKB-SubCell"/>
</dbReference>
<dbReference type="Pfam" id="PF00651">
    <property type="entry name" value="BTB"/>
    <property type="match status" value="1"/>
</dbReference>
<accession>A0AAV8C8V1</accession>
<dbReference type="AlphaFoldDB" id="A0AAV8C8V1"/>
<evidence type="ECO:0000256" key="4">
    <source>
        <dbReference type="ARBA" id="ARBA00022786"/>
    </source>
</evidence>
<dbReference type="SMART" id="SM00225">
    <property type="entry name" value="BTB"/>
    <property type="match status" value="1"/>
</dbReference>
<reference evidence="7" key="1">
    <citation type="submission" date="2022-08" db="EMBL/GenBank/DDBJ databases">
        <authorList>
            <person name="Marques A."/>
        </authorList>
    </citation>
    <scope>NUCLEOTIDE SEQUENCE</scope>
    <source>
        <strain evidence="7">RhyPub2mFocal</strain>
        <tissue evidence="7">Leaves</tissue>
    </source>
</reference>
<sequence>MLPQKIRKLGETNEMADVKFIVEGEIFSAHRTVLVARSAVFKAELSNCMANREEVIRVEDMQASVFKLLLEFMYTDNLPDEASFKTIQCLMVAANRYALEALVATCQQRLLTNLTIDKAVDYLIFAHQHGFSKMKRQCIEFMLEGDTFRLAVCLKYVRMVVNYPSILTEIKEVANEFKSRV</sequence>
<organism evidence="7 8">
    <name type="scientific">Rhynchospora pubera</name>
    <dbReference type="NCBI Taxonomy" id="906938"/>
    <lineage>
        <taxon>Eukaryota</taxon>
        <taxon>Viridiplantae</taxon>
        <taxon>Streptophyta</taxon>
        <taxon>Embryophyta</taxon>
        <taxon>Tracheophyta</taxon>
        <taxon>Spermatophyta</taxon>
        <taxon>Magnoliopsida</taxon>
        <taxon>Liliopsida</taxon>
        <taxon>Poales</taxon>
        <taxon>Cyperaceae</taxon>
        <taxon>Cyperoideae</taxon>
        <taxon>Rhynchosporeae</taxon>
        <taxon>Rhynchospora</taxon>
    </lineage>
</organism>
<dbReference type="PANTHER" id="PTHR24413">
    <property type="entry name" value="SPECKLE-TYPE POZ PROTEIN"/>
    <property type="match status" value="1"/>
</dbReference>
<comment type="subcellular location">
    <subcellularLocation>
        <location evidence="1">Nucleus</location>
    </subcellularLocation>
</comment>
<dbReference type="Gene3D" id="3.30.710.10">
    <property type="entry name" value="Potassium Channel Kv1.1, Chain A"/>
    <property type="match status" value="1"/>
</dbReference>
<dbReference type="InterPro" id="IPR000210">
    <property type="entry name" value="BTB/POZ_dom"/>
</dbReference>
<proteinExistence type="inferred from homology"/>
<dbReference type="PROSITE" id="PS50097">
    <property type="entry name" value="BTB"/>
    <property type="match status" value="1"/>
</dbReference>
<feature type="domain" description="BTB" evidence="6">
    <location>
        <begin position="16"/>
        <end position="82"/>
    </location>
</feature>
<dbReference type="Gene3D" id="6.10.250.3030">
    <property type="match status" value="1"/>
</dbReference>
<gene>
    <name evidence="7" type="ORF">LUZ62_086482</name>
</gene>
<comment type="caution">
    <text evidence="7">The sequence shown here is derived from an EMBL/GenBank/DDBJ whole genome shotgun (WGS) entry which is preliminary data.</text>
</comment>
<keyword evidence="8" id="KW-1185">Reference proteome</keyword>
<evidence type="ECO:0000313" key="8">
    <source>
        <dbReference type="Proteomes" id="UP001140206"/>
    </source>
</evidence>
<dbReference type="Proteomes" id="UP001140206">
    <property type="component" value="Chromosome 5"/>
</dbReference>
<dbReference type="InterPro" id="IPR011333">
    <property type="entry name" value="SKP1/BTB/POZ_sf"/>
</dbReference>
<dbReference type="Pfam" id="PF24570">
    <property type="entry name" value="BACK_BPM_SPOP"/>
    <property type="match status" value="1"/>
</dbReference>
<comment type="similarity">
    <text evidence="3">Belongs to the Tdpoz family.</text>
</comment>